<evidence type="ECO:0000313" key="1">
    <source>
        <dbReference type="EMBL" id="KAL2652570.1"/>
    </source>
</evidence>
<reference evidence="1 2" key="1">
    <citation type="submission" date="2024-09" db="EMBL/GenBank/DDBJ databases">
        <title>Chromosome-scale assembly of Riccia fluitans.</title>
        <authorList>
            <person name="Paukszto L."/>
            <person name="Sawicki J."/>
            <person name="Karawczyk K."/>
            <person name="Piernik-Szablinska J."/>
            <person name="Szczecinska M."/>
            <person name="Mazdziarz M."/>
        </authorList>
    </citation>
    <scope>NUCLEOTIDE SEQUENCE [LARGE SCALE GENOMIC DNA]</scope>
    <source>
        <strain evidence="1">Rf_01</strain>
        <tissue evidence="1">Aerial parts of the thallus</tissue>
    </source>
</reference>
<keyword evidence="2" id="KW-1185">Reference proteome</keyword>
<proteinExistence type="predicted"/>
<dbReference type="EMBL" id="JBHFFA010000001">
    <property type="protein sequence ID" value="KAL2652570.1"/>
    <property type="molecule type" value="Genomic_DNA"/>
</dbReference>
<dbReference type="Proteomes" id="UP001605036">
    <property type="component" value="Unassembled WGS sequence"/>
</dbReference>
<comment type="caution">
    <text evidence="1">The sequence shown here is derived from an EMBL/GenBank/DDBJ whole genome shotgun (WGS) entry which is preliminary data.</text>
</comment>
<name>A0ABD1ZML6_9MARC</name>
<organism evidence="1 2">
    <name type="scientific">Riccia fluitans</name>
    <dbReference type="NCBI Taxonomy" id="41844"/>
    <lineage>
        <taxon>Eukaryota</taxon>
        <taxon>Viridiplantae</taxon>
        <taxon>Streptophyta</taxon>
        <taxon>Embryophyta</taxon>
        <taxon>Marchantiophyta</taxon>
        <taxon>Marchantiopsida</taxon>
        <taxon>Marchantiidae</taxon>
        <taxon>Marchantiales</taxon>
        <taxon>Ricciaceae</taxon>
        <taxon>Riccia</taxon>
    </lineage>
</organism>
<sequence>MSSQGGSININVHCDLKMKPENVRKENETLEVPAAHSECGRLEERVTADHRVNEQKSKEEELAMMTLTKISRSFESMEAQMGVTNRLLEQLVMEVKGMREDMRASKTKEAQTATSRFEKLLAEEIRTNDLVEKALYAEPSSNLFANSKDRHPHKAYLRSMLEDLEAMKRKLR</sequence>
<gene>
    <name evidence="1" type="ORF">R1flu_020698</name>
</gene>
<accession>A0ABD1ZML6</accession>
<dbReference type="AlphaFoldDB" id="A0ABD1ZML6"/>
<evidence type="ECO:0000313" key="2">
    <source>
        <dbReference type="Proteomes" id="UP001605036"/>
    </source>
</evidence>
<protein>
    <submittedName>
        <fullName evidence="1">Uncharacterized protein</fullName>
    </submittedName>
</protein>